<reference evidence="1 2" key="1">
    <citation type="submission" date="2015-09" db="EMBL/GenBank/DDBJ databases">
        <title>Draft genome of the parasitic nematode Teladorsagia circumcincta isolate WARC Sus (inbred).</title>
        <authorList>
            <person name="Mitreva M."/>
        </authorList>
    </citation>
    <scope>NUCLEOTIDE SEQUENCE [LARGE SCALE GENOMIC DNA]</scope>
    <source>
        <strain evidence="1 2">S</strain>
    </source>
</reference>
<evidence type="ECO:0000313" key="2">
    <source>
        <dbReference type="Proteomes" id="UP000230423"/>
    </source>
</evidence>
<dbReference type="AlphaFoldDB" id="A0A2G9V5A4"/>
<organism evidence="1 2">
    <name type="scientific">Teladorsagia circumcincta</name>
    <name type="common">Brown stomach worm</name>
    <name type="synonym">Ostertagia circumcincta</name>
    <dbReference type="NCBI Taxonomy" id="45464"/>
    <lineage>
        <taxon>Eukaryota</taxon>
        <taxon>Metazoa</taxon>
        <taxon>Ecdysozoa</taxon>
        <taxon>Nematoda</taxon>
        <taxon>Chromadorea</taxon>
        <taxon>Rhabditida</taxon>
        <taxon>Rhabditina</taxon>
        <taxon>Rhabditomorpha</taxon>
        <taxon>Strongyloidea</taxon>
        <taxon>Trichostrongylidae</taxon>
        <taxon>Teladorsagia</taxon>
    </lineage>
</organism>
<proteinExistence type="predicted"/>
<protein>
    <submittedName>
        <fullName evidence="1">Uncharacterized protein</fullName>
    </submittedName>
</protein>
<name>A0A2G9V5A4_TELCI</name>
<evidence type="ECO:0000313" key="1">
    <source>
        <dbReference type="EMBL" id="PIO76920.1"/>
    </source>
</evidence>
<dbReference type="Proteomes" id="UP000230423">
    <property type="component" value="Unassembled WGS sequence"/>
</dbReference>
<dbReference type="EMBL" id="KZ345022">
    <property type="protein sequence ID" value="PIO76920.1"/>
    <property type="molecule type" value="Genomic_DNA"/>
</dbReference>
<accession>A0A2G9V5A4</accession>
<sequence>MRREIILAPTLDSLNFDETFAIGSGFIEESAFPISGNETEISLSSTTEVIPANTTAIDTLTESESSLRVKRQAAAAHAAVPVAAQGAAHAAGRVAADHAAAAEEVAVAVADAAVAADAADVEEEDASVVQSKT</sequence>
<keyword evidence="2" id="KW-1185">Reference proteome</keyword>
<dbReference type="OrthoDB" id="5875668at2759"/>
<gene>
    <name evidence="1" type="ORF">TELCIR_01009</name>
</gene>